<feature type="domain" description="VPS10" evidence="9">
    <location>
        <begin position="505"/>
        <end position="1093"/>
    </location>
</feature>
<protein>
    <submittedName>
        <fullName evidence="10">Signal sequence-binding protein</fullName>
    </submittedName>
</protein>
<keyword evidence="3" id="KW-0677">Repeat</keyword>
<feature type="region of interest" description="Disordered" evidence="7">
    <location>
        <begin position="1211"/>
        <end position="1283"/>
    </location>
</feature>
<evidence type="ECO:0000256" key="7">
    <source>
        <dbReference type="SAM" id="MobiDB-lite"/>
    </source>
</evidence>
<dbReference type="SMART" id="SM00602">
    <property type="entry name" value="VPS10"/>
    <property type="match status" value="2"/>
</dbReference>
<evidence type="ECO:0000256" key="6">
    <source>
        <dbReference type="ARBA" id="ARBA00023180"/>
    </source>
</evidence>
<keyword evidence="2 8" id="KW-0812">Transmembrane</keyword>
<comment type="subcellular location">
    <subcellularLocation>
        <location evidence="1">Membrane</location>
        <topology evidence="1">Single-pass membrane protein</topology>
    </subcellularLocation>
</comment>
<keyword evidence="6" id="KW-0325">Glycoprotein</keyword>
<evidence type="ECO:0000256" key="5">
    <source>
        <dbReference type="ARBA" id="ARBA00023136"/>
    </source>
</evidence>
<dbReference type="OrthoDB" id="443634at2759"/>
<accession>A0A6C1DTG3</accession>
<dbReference type="InterPro" id="IPR050310">
    <property type="entry name" value="VPS10-sortilin"/>
</dbReference>
<keyword evidence="11" id="KW-1185">Reference proteome</keyword>
<dbReference type="CDD" id="cd15482">
    <property type="entry name" value="Sialidase_non-viral"/>
    <property type="match status" value="1"/>
</dbReference>
<dbReference type="GO" id="GO:0006896">
    <property type="term" value="P:Golgi to vacuole transport"/>
    <property type="evidence" value="ECO:0007669"/>
    <property type="project" value="TreeGrafter"/>
</dbReference>
<dbReference type="PANTHER" id="PTHR12106:SF27">
    <property type="entry name" value="SORTILIN-RELATED RECEPTOR"/>
    <property type="match status" value="1"/>
</dbReference>
<dbReference type="FunFam" id="3.30.60.270:FF:000005">
    <property type="entry name" value="Sortilin"/>
    <property type="match status" value="1"/>
</dbReference>
<dbReference type="Gene3D" id="2.10.70.80">
    <property type="match status" value="1"/>
</dbReference>
<keyword evidence="4 8" id="KW-1133">Transmembrane helix</keyword>
<feature type="transmembrane region" description="Helical" evidence="8">
    <location>
        <begin position="1105"/>
        <end position="1125"/>
    </location>
</feature>
<dbReference type="GO" id="GO:0016020">
    <property type="term" value="C:membrane"/>
    <property type="evidence" value="ECO:0007669"/>
    <property type="project" value="UniProtKB-SubCell"/>
</dbReference>
<dbReference type="GO" id="GO:0005829">
    <property type="term" value="C:cytosol"/>
    <property type="evidence" value="ECO:0007669"/>
    <property type="project" value="GOC"/>
</dbReference>
<proteinExistence type="predicted"/>
<dbReference type="Pfam" id="PF15901">
    <property type="entry name" value="Sortilin_C"/>
    <property type="match status" value="2"/>
</dbReference>
<dbReference type="GO" id="GO:0006895">
    <property type="term" value="P:Golgi to endosome transport"/>
    <property type="evidence" value="ECO:0007669"/>
    <property type="project" value="TreeGrafter"/>
</dbReference>
<dbReference type="EMBL" id="CP048989">
    <property type="protein sequence ID" value="QID80061.1"/>
    <property type="molecule type" value="Genomic_DNA"/>
</dbReference>
<dbReference type="InterPro" id="IPR006581">
    <property type="entry name" value="VPS10"/>
</dbReference>
<evidence type="ECO:0000256" key="8">
    <source>
        <dbReference type="SAM" id="Phobius"/>
    </source>
</evidence>
<dbReference type="InterPro" id="IPR031778">
    <property type="entry name" value="Sortilin_N"/>
</dbReference>
<evidence type="ECO:0000313" key="11">
    <source>
        <dbReference type="Proteomes" id="UP000501346"/>
    </source>
</evidence>
<dbReference type="GO" id="GO:0006623">
    <property type="term" value="P:protein targeting to vacuole"/>
    <property type="evidence" value="ECO:0007669"/>
    <property type="project" value="TreeGrafter"/>
</dbReference>
<evidence type="ECO:0000313" key="10">
    <source>
        <dbReference type="EMBL" id="QID80061.1"/>
    </source>
</evidence>
<dbReference type="InterPro" id="IPR031777">
    <property type="entry name" value="Sortilin_C"/>
</dbReference>
<keyword evidence="5 8" id="KW-0472">Membrane</keyword>
<reference evidence="10 11" key="1">
    <citation type="journal article" date="2019" name="BMC Genomics">
        <title>Chromosome level assembly and comparative genome analysis confirm lager-brewing yeasts originated from a single hybridization.</title>
        <authorList>
            <person name="Salazar A.N."/>
            <person name="Gorter de Vries A.R."/>
            <person name="van den Broek M."/>
            <person name="Brouwers N."/>
            <person name="de la Torre Cortes P."/>
            <person name="Kuijpers N.G.A."/>
            <person name="Daran J.G."/>
            <person name="Abeel T."/>
        </authorList>
    </citation>
    <scope>NUCLEOTIDE SEQUENCE [LARGE SCALE GENOMIC DNA]</scope>
    <source>
        <strain evidence="10 11">CBS 1483</strain>
    </source>
</reference>
<evidence type="ECO:0000256" key="2">
    <source>
        <dbReference type="ARBA" id="ARBA00022692"/>
    </source>
</evidence>
<evidence type="ECO:0000256" key="1">
    <source>
        <dbReference type="ARBA" id="ARBA00004167"/>
    </source>
</evidence>
<dbReference type="Gene3D" id="2.120.10.10">
    <property type="match status" value="1"/>
</dbReference>
<dbReference type="GO" id="GO:0005794">
    <property type="term" value="C:Golgi apparatus"/>
    <property type="evidence" value="ECO:0007669"/>
    <property type="project" value="TreeGrafter"/>
</dbReference>
<dbReference type="SUPFAM" id="SSF110296">
    <property type="entry name" value="Oligoxyloglucan reducing end-specific cellobiohydrolase"/>
    <property type="match status" value="2"/>
</dbReference>
<dbReference type="FunFam" id="3.30.60.270:FF:000008">
    <property type="entry name" value="Vacuolar protein sorting/targeting protein PEP1"/>
    <property type="match status" value="1"/>
</dbReference>
<gene>
    <name evidence="10" type="primary">VTH2_1</name>
    <name evidence="10" type="ORF">GRS66_002366</name>
</gene>
<evidence type="ECO:0000256" key="4">
    <source>
        <dbReference type="ARBA" id="ARBA00022989"/>
    </source>
</evidence>
<dbReference type="Proteomes" id="UP000501346">
    <property type="component" value="Chromosome ScVIII"/>
</dbReference>
<name>A0A6C1DTG3_SACPS</name>
<evidence type="ECO:0000256" key="3">
    <source>
        <dbReference type="ARBA" id="ARBA00022737"/>
    </source>
</evidence>
<feature type="compositionally biased region" description="Basic and acidic residues" evidence="7">
    <location>
        <begin position="1269"/>
        <end position="1283"/>
    </location>
</feature>
<organism evidence="10 11">
    <name type="scientific">Saccharomyces pastorianus</name>
    <name type="common">Lager yeast</name>
    <name type="synonym">Saccharomyces cerevisiae x Saccharomyces eubayanus</name>
    <dbReference type="NCBI Taxonomy" id="27292"/>
    <lineage>
        <taxon>Eukaryota</taxon>
        <taxon>Fungi</taxon>
        <taxon>Dikarya</taxon>
        <taxon>Ascomycota</taxon>
        <taxon>Saccharomycotina</taxon>
        <taxon>Saccharomycetes</taxon>
        <taxon>Saccharomycetales</taxon>
        <taxon>Saccharomycetaceae</taxon>
        <taxon>Saccharomyces</taxon>
    </lineage>
</organism>
<feature type="compositionally biased region" description="Polar residues" evidence="7">
    <location>
        <begin position="1223"/>
        <end position="1235"/>
    </location>
</feature>
<dbReference type="PANTHER" id="PTHR12106">
    <property type="entry name" value="SORTILIN RELATED"/>
    <property type="match status" value="1"/>
</dbReference>
<feature type="domain" description="VPS10" evidence="9">
    <location>
        <begin position="1"/>
        <end position="481"/>
    </location>
</feature>
<sequence>MHVGREIYTTNDGVSFPKLNPLWKIDGHISTTRCDFIKSSEDSDLGGNDASILCLSETLSTLKSEFILSTDGGETFKELVQFKDKVVSRYEILKHHVIVLTQDDMYNEMSSTDIWISNDVSTFQMAHTPTKIRHVNMGQIHEDSIGRIVLSVSRERDDEDSNQPGAAEETKVSVDNGLTWSNLKVVDRENVDSFRCDVTKPERCSLHTYFYDLRNLRPSAGIMMISGIVGDGSEYDWNEENFISRDSGLTWRLVHNSTGLYTTGDLGNIIMYIPYRSNENGDVPSKFYYSLDQGKTWGEYDLIMPIYPYRLISTISDGSGSKFILTGTSITDDPISITYSIDFSAVFDYKSCEEGDFEDWNLADGKCVNGAKYKYRRRKQDAQCLVKKALKDLSLDETPCNSCTGSDYECSFEFVRDAKGDCIPDYNLIALSDICDKSKGKSVLVKPLQLIKGDKCKTPMKIEPVDIPCDEIPKEGSSDKEMVTTENKFDFETKFYQYFDTVADESLVMLNSIGDAYISHDGGQTIKVVFNPYFNSSAYLFGSKGNIFLTHDRGYSFMIAKLPEARQLGMPLDFSARAQDTFIYYGGKNCESILSPECHAVAYLTKDGGETLQKCLIMQFIVSLQAHSLNIRQMRRWLCAKSLVSSTDFFQDDKKTVFENIIGYSSTGGYIIVAVPHENNELRAYVTNDGAEFAEAKFPYDEDIGKQDAFTILGSEKGSIFLHLATNLESGHDFETFEIQLEWYFVTLEHAVNRNTFGYVDFEKVQGLEGIIITNIVSNREKVGENKEDEQLKTKITFNDGSDWNFLKPPKKDSGGKKFPCDSVSLDKCSLHLHGYTERKDIRDTYSSGSALGMMFGVGNVGDKLLPYEEPHQWEYGDHGGVLVLVPENAETYSISYSTDFGKTWKDYKFCGDKVLVKDIITVPRDSALRFCYLEKQNMGSGSFRTYTIDFRNIFERQCEFDITGKKADFKYSPLGSRTGCLFGHQTEFLRKTDEKCFIGNIPLSEFSRNVKNCSCTRQDFECDYNFYKASDGTCKLVKGLSSANGADICKKEPDLIEYYDSSGYRKIPLSTCKGGLKLDAHLAPHPCPGKEKAFREKYPINTGAYALVFVTILLVIFFAAWFVYDRGIRRNGRFSRFEEIRLGDDGLIENNRTDRVVNIIVRLGLCISLITKSAFQRAKAGTAQLSSKFRARFGNKKGATYSSLLHDQLSDEPDGLHEDSNDLSSFRGQGSNSEIEQEDVDTSQQEHTSRTDLLGASNIPDALPARSASHESDLAAARSEDK</sequence>
<evidence type="ECO:0000259" key="9">
    <source>
        <dbReference type="SMART" id="SM00602"/>
    </source>
</evidence>
<dbReference type="Gene3D" id="3.30.60.270">
    <property type="match status" value="2"/>
</dbReference>
<dbReference type="Pfam" id="PF15902">
    <property type="entry name" value="Sortilin-Vps10"/>
    <property type="match status" value="2"/>
</dbReference>